<evidence type="ECO:0000313" key="3">
    <source>
        <dbReference type="Proteomes" id="UP000664385"/>
    </source>
</evidence>
<gene>
    <name evidence="2" type="ORF">JF543_13665</name>
</gene>
<dbReference type="AlphaFoldDB" id="A0A939DXR6"/>
<dbReference type="Proteomes" id="UP000664385">
    <property type="component" value="Unassembled WGS sequence"/>
</dbReference>
<protein>
    <submittedName>
        <fullName evidence="2">Uncharacterized protein</fullName>
    </submittedName>
</protein>
<accession>A0A939DXR6</accession>
<dbReference type="RefSeq" id="WP_206824800.1">
    <property type="nucleotide sequence ID" value="NZ_JAEMWU010000003.1"/>
</dbReference>
<proteinExistence type="predicted"/>
<evidence type="ECO:0000256" key="1">
    <source>
        <dbReference type="SAM" id="MobiDB-lite"/>
    </source>
</evidence>
<organism evidence="2 3">
    <name type="scientific">Microbacterium esteraromaticum</name>
    <dbReference type="NCBI Taxonomy" id="57043"/>
    <lineage>
        <taxon>Bacteria</taxon>
        <taxon>Bacillati</taxon>
        <taxon>Actinomycetota</taxon>
        <taxon>Actinomycetes</taxon>
        <taxon>Micrococcales</taxon>
        <taxon>Microbacteriaceae</taxon>
        <taxon>Microbacterium</taxon>
    </lineage>
</organism>
<reference evidence="2" key="1">
    <citation type="submission" date="2020-12" db="EMBL/GenBank/DDBJ databases">
        <title>PHA producing bacteria isolated from mangrove.</title>
        <authorList>
            <person name="Zheng W."/>
            <person name="Yu S."/>
            <person name="Huang Y."/>
        </authorList>
    </citation>
    <scope>NUCLEOTIDE SEQUENCE</scope>
    <source>
        <strain evidence="2">GN8-5</strain>
    </source>
</reference>
<comment type="caution">
    <text evidence="2">The sequence shown here is derived from an EMBL/GenBank/DDBJ whole genome shotgun (WGS) entry which is preliminary data.</text>
</comment>
<dbReference type="EMBL" id="JAEMWU010000003">
    <property type="protein sequence ID" value="MBN8206999.1"/>
    <property type="molecule type" value="Genomic_DNA"/>
</dbReference>
<sequence length="53" mass="5832">MGRPDYDPAANDEPLYTTPDMGTEYLYASQDPPSRLTEGFLGETFTVKGAETD</sequence>
<evidence type="ECO:0000313" key="2">
    <source>
        <dbReference type="EMBL" id="MBN8206999.1"/>
    </source>
</evidence>
<feature type="region of interest" description="Disordered" evidence="1">
    <location>
        <begin position="1"/>
        <end position="53"/>
    </location>
</feature>
<name>A0A939DXR6_9MICO</name>